<organism evidence="3 4">
    <name type="scientific">Hibiscus sabdariffa</name>
    <name type="common">roselle</name>
    <dbReference type="NCBI Taxonomy" id="183260"/>
    <lineage>
        <taxon>Eukaryota</taxon>
        <taxon>Viridiplantae</taxon>
        <taxon>Streptophyta</taxon>
        <taxon>Embryophyta</taxon>
        <taxon>Tracheophyta</taxon>
        <taxon>Spermatophyta</taxon>
        <taxon>Magnoliopsida</taxon>
        <taxon>eudicotyledons</taxon>
        <taxon>Gunneridae</taxon>
        <taxon>Pentapetalae</taxon>
        <taxon>rosids</taxon>
        <taxon>malvids</taxon>
        <taxon>Malvales</taxon>
        <taxon>Malvaceae</taxon>
        <taxon>Malvoideae</taxon>
        <taxon>Hibiscus</taxon>
    </lineage>
</organism>
<sequence>MAVGTNLSPKGAVGGVTDRPHTPNFVSPNDAVQSTQFPISPRTQTTNGRNYPGPLHLTASIHLHQLKETHQTLPVPELDLWVTSRPVFVPYTLSFVVSPVTLLSLLSLFFTNVLSGEESNLTSGAGEDGVSTDDLTVSFGYFLYLAAKR</sequence>
<evidence type="ECO:0000313" key="3">
    <source>
        <dbReference type="EMBL" id="KAK8543086.1"/>
    </source>
</evidence>
<evidence type="ECO:0000256" key="2">
    <source>
        <dbReference type="SAM" id="Phobius"/>
    </source>
</evidence>
<feature type="transmembrane region" description="Helical" evidence="2">
    <location>
        <begin position="88"/>
        <end position="110"/>
    </location>
</feature>
<comment type="caution">
    <text evidence="3">The sequence shown here is derived from an EMBL/GenBank/DDBJ whole genome shotgun (WGS) entry which is preliminary data.</text>
</comment>
<protein>
    <submittedName>
        <fullName evidence="3">Uncharacterized protein</fullName>
    </submittedName>
</protein>
<dbReference type="Proteomes" id="UP001472677">
    <property type="component" value="Unassembled WGS sequence"/>
</dbReference>
<keyword evidence="2" id="KW-0812">Transmembrane</keyword>
<reference evidence="3 4" key="1">
    <citation type="journal article" date="2024" name="G3 (Bethesda)">
        <title>Genome assembly of Hibiscus sabdariffa L. provides insights into metabolisms of medicinal natural products.</title>
        <authorList>
            <person name="Kim T."/>
        </authorList>
    </citation>
    <scope>NUCLEOTIDE SEQUENCE [LARGE SCALE GENOMIC DNA]</scope>
    <source>
        <strain evidence="3">TK-2024</strain>
        <tissue evidence="3">Old leaves</tissue>
    </source>
</reference>
<dbReference type="EMBL" id="JBBPBM010000024">
    <property type="protein sequence ID" value="KAK8543086.1"/>
    <property type="molecule type" value="Genomic_DNA"/>
</dbReference>
<name>A0ABR2DNS5_9ROSI</name>
<keyword evidence="2" id="KW-1133">Transmembrane helix</keyword>
<evidence type="ECO:0000313" key="4">
    <source>
        <dbReference type="Proteomes" id="UP001472677"/>
    </source>
</evidence>
<keyword evidence="4" id="KW-1185">Reference proteome</keyword>
<evidence type="ECO:0000256" key="1">
    <source>
        <dbReference type="SAM" id="MobiDB-lite"/>
    </source>
</evidence>
<feature type="region of interest" description="Disordered" evidence="1">
    <location>
        <begin position="1"/>
        <end position="22"/>
    </location>
</feature>
<accession>A0ABR2DNS5</accession>
<gene>
    <name evidence="3" type="ORF">V6N12_015654</name>
</gene>
<keyword evidence="2" id="KW-0472">Membrane</keyword>
<proteinExistence type="predicted"/>